<evidence type="ECO:0000313" key="5">
    <source>
        <dbReference type="EMBL" id="PQO31607.1"/>
    </source>
</evidence>
<gene>
    <name evidence="5" type="ORF">C5Y98_19520</name>
</gene>
<keyword evidence="2" id="KW-0805">Transcription regulation</keyword>
<name>A0A2S8FHG5_9BACT</name>
<dbReference type="Pfam" id="PF03965">
    <property type="entry name" value="Penicillinase_R"/>
    <property type="match status" value="1"/>
</dbReference>
<keyword evidence="4" id="KW-0804">Transcription</keyword>
<evidence type="ECO:0000256" key="1">
    <source>
        <dbReference type="ARBA" id="ARBA00011046"/>
    </source>
</evidence>
<evidence type="ECO:0000313" key="6">
    <source>
        <dbReference type="Proteomes" id="UP000239388"/>
    </source>
</evidence>
<dbReference type="RefSeq" id="WP_105356675.1">
    <property type="nucleotide sequence ID" value="NZ_PUIB01000019.1"/>
</dbReference>
<evidence type="ECO:0000256" key="2">
    <source>
        <dbReference type="ARBA" id="ARBA00023015"/>
    </source>
</evidence>
<accession>A0A2S8FHG5</accession>
<evidence type="ECO:0000256" key="4">
    <source>
        <dbReference type="ARBA" id="ARBA00023163"/>
    </source>
</evidence>
<dbReference type="PIRSF" id="PIRSF019455">
    <property type="entry name" value="CopR_AtkY"/>
    <property type="match status" value="1"/>
</dbReference>
<dbReference type="Gene3D" id="1.10.4040.10">
    <property type="entry name" value="Penicillinase repressor domain"/>
    <property type="match status" value="1"/>
</dbReference>
<comment type="caution">
    <text evidence="5">The sequence shown here is derived from an EMBL/GenBank/DDBJ whole genome shotgun (WGS) entry which is preliminary data.</text>
</comment>
<dbReference type="OrthoDB" id="280196at2"/>
<reference evidence="5 6" key="1">
    <citation type="submission" date="2018-02" db="EMBL/GenBank/DDBJ databases">
        <title>Comparative genomes isolates from brazilian mangrove.</title>
        <authorList>
            <person name="Araujo J.E."/>
            <person name="Taketani R.G."/>
            <person name="Silva M.C.P."/>
            <person name="Loureco M.V."/>
            <person name="Andreote F.D."/>
        </authorList>
    </citation>
    <scope>NUCLEOTIDE SEQUENCE [LARGE SCALE GENOMIC DNA]</scope>
    <source>
        <strain evidence="5 6">NAP PRIS-MGV</strain>
    </source>
</reference>
<dbReference type="SUPFAM" id="SSF46785">
    <property type="entry name" value="Winged helix' DNA-binding domain"/>
    <property type="match status" value="1"/>
</dbReference>
<dbReference type="GO" id="GO:0003677">
    <property type="term" value="F:DNA binding"/>
    <property type="evidence" value="ECO:0007669"/>
    <property type="project" value="UniProtKB-KW"/>
</dbReference>
<keyword evidence="3" id="KW-0238">DNA-binding</keyword>
<dbReference type="AlphaFoldDB" id="A0A2S8FHG5"/>
<dbReference type="EMBL" id="PUIB01000019">
    <property type="protein sequence ID" value="PQO31607.1"/>
    <property type="molecule type" value="Genomic_DNA"/>
</dbReference>
<dbReference type="Gene3D" id="1.10.10.10">
    <property type="entry name" value="Winged helix-like DNA-binding domain superfamily/Winged helix DNA-binding domain"/>
    <property type="match status" value="1"/>
</dbReference>
<protein>
    <submittedName>
        <fullName evidence="5">Transcriptional regulator</fullName>
    </submittedName>
</protein>
<sequence>MARPKQDTPTSGELEVLKVLWKRGPSTVREVLEELNQQGRKRAYTSVMSLMNVMADKGLLDREPLGRAFQYTARMPQESTLGGIVGDLLGRVFEGSAPSLVTHLLEESKPSAMELEEIRKALEQYEEENGT</sequence>
<evidence type="ECO:0000256" key="3">
    <source>
        <dbReference type="ARBA" id="ARBA00023125"/>
    </source>
</evidence>
<dbReference type="InterPro" id="IPR036388">
    <property type="entry name" value="WH-like_DNA-bd_sf"/>
</dbReference>
<dbReference type="InterPro" id="IPR005650">
    <property type="entry name" value="BlaI_family"/>
</dbReference>
<dbReference type="Proteomes" id="UP000239388">
    <property type="component" value="Unassembled WGS sequence"/>
</dbReference>
<comment type="similarity">
    <text evidence="1">Belongs to the BlaI transcriptional regulatory family.</text>
</comment>
<dbReference type="GO" id="GO:0045892">
    <property type="term" value="P:negative regulation of DNA-templated transcription"/>
    <property type="evidence" value="ECO:0007669"/>
    <property type="project" value="InterPro"/>
</dbReference>
<proteinExistence type="inferred from homology"/>
<organism evidence="5 6">
    <name type="scientific">Blastopirellula marina</name>
    <dbReference type="NCBI Taxonomy" id="124"/>
    <lineage>
        <taxon>Bacteria</taxon>
        <taxon>Pseudomonadati</taxon>
        <taxon>Planctomycetota</taxon>
        <taxon>Planctomycetia</taxon>
        <taxon>Pirellulales</taxon>
        <taxon>Pirellulaceae</taxon>
        <taxon>Blastopirellula</taxon>
    </lineage>
</organism>
<dbReference type="InterPro" id="IPR036390">
    <property type="entry name" value="WH_DNA-bd_sf"/>
</dbReference>